<comment type="function">
    <text evidence="1 10">Sequence-specific transcription factor which is part of a developmental regulatory system that provides cells with specific positional identities on the anterior-posterior axis.</text>
</comment>
<dbReference type="InterPro" id="IPR017970">
    <property type="entry name" value="Homeobox_CS"/>
</dbReference>
<dbReference type="InterPro" id="IPR020479">
    <property type="entry name" value="HD_metazoa"/>
</dbReference>
<dbReference type="SUPFAM" id="SSF46689">
    <property type="entry name" value="Homeodomain-like"/>
    <property type="match status" value="1"/>
</dbReference>
<dbReference type="PROSITE" id="PS00027">
    <property type="entry name" value="HOMEOBOX_1"/>
    <property type="match status" value="1"/>
</dbReference>
<dbReference type="InterPro" id="IPR017112">
    <property type="entry name" value="HXA9/HXB9/HXC9"/>
</dbReference>
<evidence type="ECO:0000313" key="15">
    <source>
        <dbReference type="EMBL" id="KAI5629357.1"/>
    </source>
</evidence>
<evidence type="ECO:0000256" key="11">
    <source>
        <dbReference type="PROSITE-ProRule" id="PRU00108"/>
    </source>
</evidence>
<keyword evidence="5 10" id="KW-0805">Transcription regulation</keyword>
<reference evidence="15" key="1">
    <citation type="submission" date="2018-07" db="EMBL/GenBank/DDBJ databases">
        <title>Comparative genomics of catfishes provides insights into carnivory and benthic adaptation.</title>
        <authorList>
            <person name="Zhang Y."/>
            <person name="Wang D."/>
            <person name="Peng Z."/>
            <person name="Zheng S."/>
            <person name="Shao F."/>
            <person name="Tao W."/>
        </authorList>
    </citation>
    <scope>NUCLEOTIDE SEQUENCE</scope>
    <source>
        <strain evidence="15">Chongqing</strain>
    </source>
</reference>
<dbReference type="SMART" id="SM00389">
    <property type="entry name" value="HOX"/>
    <property type="match status" value="1"/>
</dbReference>
<sequence>MSTSGALAGYYSFLAPEIEESHFSSSSGLLQQPRVSSLPPERAPGIFPSKQPGYANTGWGHVSEQRFSGVKSGYLSQAEAQPAQNGDPTQSWLVDTVMPLTELATVHHQYPTKLEVLGTSYGGVFSSPRAVSEQPINGACNTDAFSIRTDEGDKNEEKKGIDPNNPVSNWLRASSTRKKRCPYSKHQILELEKEFLFNTYLTRERRYEVARLLNLTERQVKIWFQNRRMKVKKLKKDCTKDN</sequence>
<keyword evidence="4 10" id="KW-0217">Developmental protein</keyword>
<evidence type="ECO:0000256" key="9">
    <source>
        <dbReference type="ARBA" id="ARBA00023242"/>
    </source>
</evidence>
<evidence type="ECO:0000256" key="7">
    <source>
        <dbReference type="ARBA" id="ARBA00023155"/>
    </source>
</evidence>
<evidence type="ECO:0000256" key="6">
    <source>
        <dbReference type="ARBA" id="ARBA00023125"/>
    </source>
</evidence>
<dbReference type="GO" id="GO:0000978">
    <property type="term" value="F:RNA polymerase II cis-regulatory region sequence-specific DNA binding"/>
    <property type="evidence" value="ECO:0007669"/>
    <property type="project" value="TreeGrafter"/>
</dbReference>
<dbReference type="InterPro" id="IPR001356">
    <property type="entry name" value="HD"/>
</dbReference>
<keyword evidence="8 10" id="KW-0804">Transcription</keyword>
<evidence type="ECO:0000259" key="14">
    <source>
        <dbReference type="PROSITE" id="PS50071"/>
    </source>
</evidence>
<dbReference type="PANTHER" id="PTHR45970">
    <property type="entry name" value="AGAP004664-PA"/>
    <property type="match status" value="1"/>
</dbReference>
<evidence type="ECO:0000256" key="3">
    <source>
        <dbReference type="ARBA" id="ARBA00006317"/>
    </source>
</evidence>
<evidence type="ECO:0000256" key="12">
    <source>
        <dbReference type="RuleBase" id="RU000682"/>
    </source>
</evidence>
<feature type="DNA-binding region" description="Homeobox" evidence="11">
    <location>
        <begin position="176"/>
        <end position="235"/>
    </location>
</feature>
<dbReference type="Gene3D" id="1.10.10.60">
    <property type="entry name" value="Homeodomain-like"/>
    <property type="match status" value="1"/>
</dbReference>
<gene>
    <name evidence="15" type="ORF">C0J50_2289</name>
</gene>
<proteinExistence type="inferred from homology"/>
<dbReference type="EMBL" id="MU535751">
    <property type="protein sequence ID" value="KAI5629357.1"/>
    <property type="molecule type" value="Genomic_DNA"/>
</dbReference>
<dbReference type="AlphaFoldDB" id="A0AAD5B7M6"/>
<dbReference type="InterPro" id="IPR009057">
    <property type="entry name" value="Homeodomain-like_sf"/>
</dbReference>
<dbReference type="GO" id="GO:0000981">
    <property type="term" value="F:DNA-binding transcription factor activity, RNA polymerase II-specific"/>
    <property type="evidence" value="ECO:0007669"/>
    <property type="project" value="UniProtKB-UniRule"/>
</dbReference>
<dbReference type="GO" id="GO:0009952">
    <property type="term" value="P:anterior/posterior pattern specification"/>
    <property type="evidence" value="ECO:0007669"/>
    <property type="project" value="TreeGrafter"/>
</dbReference>
<dbReference type="PRINTS" id="PR00024">
    <property type="entry name" value="HOMEOBOX"/>
</dbReference>
<evidence type="ECO:0000256" key="4">
    <source>
        <dbReference type="ARBA" id="ARBA00022473"/>
    </source>
</evidence>
<comment type="caution">
    <text evidence="15">The sequence shown here is derived from an EMBL/GenBank/DDBJ whole genome shotgun (WGS) entry which is preliminary data.</text>
</comment>
<evidence type="ECO:0000256" key="10">
    <source>
        <dbReference type="PIRNR" id="PIRNR037109"/>
    </source>
</evidence>
<evidence type="ECO:0000256" key="8">
    <source>
        <dbReference type="ARBA" id="ARBA00023163"/>
    </source>
</evidence>
<keyword evidence="7 11" id="KW-0371">Homeobox</keyword>
<name>A0AAD5B7M6_SILAS</name>
<dbReference type="Pfam" id="PF04617">
    <property type="entry name" value="Hox9_act"/>
    <property type="match status" value="1"/>
</dbReference>
<comment type="subcellular location">
    <subcellularLocation>
        <location evidence="2 10 11 12">Nucleus</location>
    </subcellularLocation>
</comment>
<dbReference type="CDD" id="cd00086">
    <property type="entry name" value="homeodomain"/>
    <property type="match status" value="1"/>
</dbReference>
<dbReference type="Pfam" id="PF00046">
    <property type="entry name" value="Homeodomain"/>
    <property type="match status" value="1"/>
</dbReference>
<feature type="compositionally biased region" description="Polar residues" evidence="13">
    <location>
        <begin position="25"/>
        <end position="35"/>
    </location>
</feature>
<dbReference type="PIRSF" id="PIRSF037109">
    <property type="entry name" value="Homeobox_Hox9"/>
    <property type="match status" value="1"/>
</dbReference>
<organism evidence="15 16">
    <name type="scientific">Silurus asotus</name>
    <name type="common">Amur catfish</name>
    <name type="synonym">Parasilurus asotus</name>
    <dbReference type="NCBI Taxonomy" id="30991"/>
    <lineage>
        <taxon>Eukaryota</taxon>
        <taxon>Metazoa</taxon>
        <taxon>Chordata</taxon>
        <taxon>Craniata</taxon>
        <taxon>Vertebrata</taxon>
        <taxon>Euteleostomi</taxon>
        <taxon>Actinopterygii</taxon>
        <taxon>Neopterygii</taxon>
        <taxon>Teleostei</taxon>
        <taxon>Ostariophysi</taxon>
        <taxon>Siluriformes</taxon>
        <taxon>Siluridae</taxon>
        <taxon>Silurus</taxon>
    </lineage>
</organism>
<dbReference type="GO" id="GO:0005634">
    <property type="term" value="C:nucleus"/>
    <property type="evidence" value="ECO:0007669"/>
    <property type="project" value="UniProtKB-SubCell"/>
</dbReference>
<evidence type="ECO:0000313" key="16">
    <source>
        <dbReference type="Proteomes" id="UP001205998"/>
    </source>
</evidence>
<evidence type="ECO:0000256" key="1">
    <source>
        <dbReference type="ARBA" id="ARBA00003263"/>
    </source>
</evidence>
<evidence type="ECO:0000256" key="5">
    <source>
        <dbReference type="ARBA" id="ARBA00023015"/>
    </source>
</evidence>
<accession>A0AAD5B7M6</accession>
<dbReference type="GO" id="GO:0006351">
    <property type="term" value="P:DNA-templated transcription"/>
    <property type="evidence" value="ECO:0007669"/>
    <property type="project" value="InterPro"/>
</dbReference>
<keyword evidence="6 10" id="KW-0238">DNA-binding</keyword>
<dbReference type="PROSITE" id="PS50071">
    <property type="entry name" value="HOMEOBOX_2"/>
    <property type="match status" value="1"/>
</dbReference>
<keyword evidence="9 10" id="KW-0539">Nucleus</keyword>
<dbReference type="InterPro" id="IPR006711">
    <property type="entry name" value="Hox9_activation_N"/>
</dbReference>
<comment type="similarity">
    <text evidence="3 10">Belongs to the Abd-B homeobox family.</text>
</comment>
<dbReference type="Proteomes" id="UP001205998">
    <property type="component" value="Unassembled WGS sequence"/>
</dbReference>
<dbReference type="GO" id="GO:0048704">
    <property type="term" value="P:embryonic skeletal system morphogenesis"/>
    <property type="evidence" value="ECO:0007669"/>
    <property type="project" value="TreeGrafter"/>
</dbReference>
<dbReference type="PANTHER" id="PTHR45970:SF3">
    <property type="entry name" value="HOMEOBOX PROTEIN HOX-A9"/>
    <property type="match status" value="1"/>
</dbReference>
<dbReference type="GO" id="GO:0009954">
    <property type="term" value="P:proximal/distal pattern formation"/>
    <property type="evidence" value="ECO:0007669"/>
    <property type="project" value="TreeGrafter"/>
</dbReference>
<feature type="region of interest" description="Disordered" evidence="13">
    <location>
        <begin position="25"/>
        <end position="51"/>
    </location>
</feature>
<protein>
    <recommendedName>
        <fullName evidence="10">Homeobox protein</fullName>
    </recommendedName>
</protein>
<keyword evidence="16" id="KW-1185">Reference proteome</keyword>
<evidence type="ECO:0000256" key="2">
    <source>
        <dbReference type="ARBA" id="ARBA00004123"/>
    </source>
</evidence>
<evidence type="ECO:0000256" key="13">
    <source>
        <dbReference type="SAM" id="MobiDB-lite"/>
    </source>
</evidence>
<feature type="domain" description="Homeobox" evidence="14">
    <location>
        <begin position="174"/>
        <end position="234"/>
    </location>
</feature>